<comment type="similarity">
    <text evidence="2">Belongs to the COG1 family.</text>
</comment>
<dbReference type="GO" id="GO:0000139">
    <property type="term" value="C:Golgi membrane"/>
    <property type="evidence" value="ECO:0007669"/>
    <property type="project" value="UniProtKB-SubCell"/>
</dbReference>
<dbReference type="PANTHER" id="PTHR31658:SF0">
    <property type="entry name" value="CONSERVED OLIGOMERIC GOLGI COMPLEX SUBUNIT 1"/>
    <property type="match status" value="1"/>
</dbReference>
<accession>A0A1Y2GUC4</accession>
<dbReference type="InterPro" id="IPR033370">
    <property type="entry name" value="COG1"/>
</dbReference>
<comment type="subcellular location">
    <subcellularLocation>
        <location evidence="1">Golgi apparatus membrane</location>
        <topology evidence="1">Peripheral membrane protein</topology>
    </subcellularLocation>
</comment>
<dbReference type="InParanoid" id="A0A1Y2GUC4"/>
<dbReference type="GeneID" id="33565275"/>
<dbReference type="PANTHER" id="PTHR31658">
    <property type="entry name" value="CONSERVED OLIGOMERIC GOLGI COMPLEX SUBUNIT 1"/>
    <property type="match status" value="1"/>
</dbReference>
<comment type="caution">
    <text evidence="9">The sequence shown here is derived from an EMBL/GenBank/DDBJ whole genome shotgun (WGS) entry which is preliminary data.</text>
</comment>
<gene>
    <name evidence="9" type="ORF">BCR41DRAFT_349250</name>
</gene>
<reference evidence="9 10" key="1">
    <citation type="submission" date="2016-07" db="EMBL/GenBank/DDBJ databases">
        <title>Pervasive Adenine N6-methylation of Active Genes in Fungi.</title>
        <authorList>
            <consortium name="DOE Joint Genome Institute"/>
            <person name="Mondo S.J."/>
            <person name="Dannebaum R.O."/>
            <person name="Kuo R.C."/>
            <person name="Labutti K."/>
            <person name="Haridas S."/>
            <person name="Kuo A."/>
            <person name="Salamov A."/>
            <person name="Ahrendt S.R."/>
            <person name="Lipzen A."/>
            <person name="Sullivan W."/>
            <person name="Andreopoulos W.B."/>
            <person name="Clum A."/>
            <person name="Lindquist E."/>
            <person name="Daum C."/>
            <person name="Ramamoorthy G.K."/>
            <person name="Gryganskyi A."/>
            <person name="Culley D."/>
            <person name="Magnuson J.K."/>
            <person name="James T.Y."/>
            <person name="O'Malley M.A."/>
            <person name="Stajich J.E."/>
            <person name="Spatafora J.W."/>
            <person name="Visel A."/>
            <person name="Grigoriev I.V."/>
        </authorList>
    </citation>
    <scope>NUCLEOTIDE SEQUENCE [LARGE SCALE GENOMIC DNA]</scope>
    <source>
        <strain evidence="9 10">NRRL 3116</strain>
    </source>
</reference>
<dbReference type="AlphaFoldDB" id="A0A1Y2GUC4"/>
<evidence type="ECO:0000256" key="3">
    <source>
        <dbReference type="ARBA" id="ARBA00020978"/>
    </source>
</evidence>
<dbReference type="EMBL" id="MCFF01000009">
    <property type="protein sequence ID" value="ORZ23826.1"/>
    <property type="molecule type" value="Genomic_DNA"/>
</dbReference>
<feature type="compositionally biased region" description="Low complexity" evidence="8">
    <location>
        <begin position="750"/>
        <end position="760"/>
    </location>
</feature>
<evidence type="ECO:0000256" key="2">
    <source>
        <dbReference type="ARBA" id="ARBA00006653"/>
    </source>
</evidence>
<organism evidence="9 10">
    <name type="scientific">Lobosporangium transversale</name>
    <dbReference type="NCBI Taxonomy" id="64571"/>
    <lineage>
        <taxon>Eukaryota</taxon>
        <taxon>Fungi</taxon>
        <taxon>Fungi incertae sedis</taxon>
        <taxon>Mucoromycota</taxon>
        <taxon>Mortierellomycotina</taxon>
        <taxon>Mortierellomycetes</taxon>
        <taxon>Mortierellales</taxon>
        <taxon>Mortierellaceae</taxon>
        <taxon>Lobosporangium</taxon>
    </lineage>
</organism>
<dbReference type="STRING" id="64571.A0A1Y2GUC4"/>
<dbReference type="GO" id="GO:0006891">
    <property type="term" value="P:intra-Golgi vesicle-mediated transport"/>
    <property type="evidence" value="ECO:0007669"/>
    <property type="project" value="InterPro"/>
</dbReference>
<evidence type="ECO:0000256" key="4">
    <source>
        <dbReference type="ARBA" id="ARBA00022448"/>
    </source>
</evidence>
<dbReference type="GO" id="GO:0015031">
    <property type="term" value="P:protein transport"/>
    <property type="evidence" value="ECO:0007669"/>
    <property type="project" value="UniProtKB-KW"/>
</dbReference>
<evidence type="ECO:0000256" key="7">
    <source>
        <dbReference type="ARBA" id="ARBA00023136"/>
    </source>
</evidence>
<dbReference type="Proteomes" id="UP000193648">
    <property type="component" value="Unassembled WGS sequence"/>
</dbReference>
<evidence type="ECO:0000256" key="5">
    <source>
        <dbReference type="ARBA" id="ARBA00022927"/>
    </source>
</evidence>
<keyword evidence="6" id="KW-0333">Golgi apparatus</keyword>
<dbReference type="GO" id="GO:0017119">
    <property type="term" value="C:Golgi transport complex"/>
    <property type="evidence" value="ECO:0007669"/>
    <property type="project" value="InterPro"/>
</dbReference>
<evidence type="ECO:0000256" key="8">
    <source>
        <dbReference type="SAM" id="MobiDB-lite"/>
    </source>
</evidence>
<keyword evidence="4" id="KW-0813">Transport</keyword>
<evidence type="ECO:0000313" key="9">
    <source>
        <dbReference type="EMBL" id="ORZ23826.1"/>
    </source>
</evidence>
<dbReference type="Pfam" id="PF08700">
    <property type="entry name" value="VPS51_Exo84_N"/>
    <property type="match status" value="1"/>
</dbReference>
<dbReference type="RefSeq" id="XP_021883640.1">
    <property type="nucleotide sequence ID" value="XM_022023431.1"/>
</dbReference>
<keyword evidence="10" id="KW-1185">Reference proteome</keyword>
<keyword evidence="7" id="KW-0472">Membrane</keyword>
<dbReference type="OrthoDB" id="46189at2759"/>
<evidence type="ECO:0000256" key="1">
    <source>
        <dbReference type="ARBA" id="ARBA00004395"/>
    </source>
</evidence>
<feature type="region of interest" description="Disordered" evidence="8">
    <location>
        <begin position="750"/>
        <end position="781"/>
    </location>
</feature>
<protein>
    <recommendedName>
        <fullName evidence="3">Conserved oligomeric Golgi complex subunit 1</fullName>
    </recommendedName>
</protein>
<name>A0A1Y2GUC4_9FUNG</name>
<proteinExistence type="inferred from homology"/>
<evidence type="ECO:0000256" key="6">
    <source>
        <dbReference type="ARBA" id="ARBA00023034"/>
    </source>
</evidence>
<keyword evidence="5" id="KW-0653">Protein transport</keyword>
<sequence>MTTEAAVNVDDLFMRLSVPELNAYERRTRQDIENKKQELRMMVGERYRDLIGAADCIVRMRETALEVQGNIAQMRNTCDIHTLKRSVAARTSKTQYNAMDDMKKSLYASAAQIKLLADVPEQIWRNIENSNYLTASRLYLISKAIYGNLSARIDDDHESVKIMETFPVVGRQWDAVSHFKVQILQKSQLHLKSAEETDLDVIETICAIMLLDDVTIKDMLQLFLIQREAAIREALEPRVEGRDIGAQIVKAIRVLQKTLFHIEHVFSESDQTLANDNTKPKSSLLERHLKNIQQTFSSASSSPNISSSTTVGTLHGALLSSQQKDKALAPSKLPHLTSSSSTASIIPKLYPTTPNIHLLVRHLPEAIQNFTPSINPEGPKAAFTQQEMLVEVQRWVEHIKAVLNNGFEALLHQVQSNTALVSIRSKIWKALSVDEFALLSTTRKSQFNEVCRTLLGEAVSIWSTVLRSGFAKAFQNNILFALDELSHQPEKLIRPRLGELDEESDPNHDIGRFVWNSVNIGKGSAPSKATQPLVRKINESVAGKTDLIAQVIRAFEETLMAIRTDQEQALVSPRIGSMSDDVADEDEADDDDEARYENLDLFGGRADTEELIDCYQRFCIECIKSYTRGLEKLVHEAVQKPEKARNTISAIDRAMTIGRVASGIASMDWVLHKALMPPRNASDFVRARATKVNVESQAQSLIAGLNKVYLISYEAWIEHMEWLLRRDIKHYLGESSWTDLTTLAWEPISSSNSTTTSASSRGPSVVSVPNKDPASTGIDDTTTLLPFHGSTRLISSLHHVVQEMHRAGTGFMKPELLQIVTVRLGRLILQGLNQFLDNVVSDPANTQAPSVSHVNAPRTDVTATTVLTEKGAMQMLFDVKFISLVFQSSLDRDNDLLQLTRSVLDRIRGHIDPINLAAFEKALETNADRQYGRVAVLLGLLVQLNPIESKRRTTFVEKSPHVFAMAPLSARFTLLPVGQKMTGRVV</sequence>
<evidence type="ECO:0000313" key="10">
    <source>
        <dbReference type="Proteomes" id="UP000193648"/>
    </source>
</evidence>